<gene>
    <name evidence="2" type="primary">LOC108254119</name>
</gene>
<dbReference type="KEGG" id="dci:108254119"/>
<dbReference type="Proteomes" id="UP000079169">
    <property type="component" value="Unplaced"/>
</dbReference>
<dbReference type="PaxDb" id="121845-A0A3Q0JJM9"/>
<dbReference type="GeneID" id="108254119"/>
<name>A0A3Q0JJM9_DIACI</name>
<dbReference type="AlphaFoldDB" id="A0A3Q0JJM9"/>
<dbReference type="RefSeq" id="XP_026688572.1">
    <property type="nucleotide sequence ID" value="XM_026832771.1"/>
</dbReference>
<proteinExistence type="predicted"/>
<evidence type="ECO:0000313" key="2">
    <source>
        <dbReference type="RefSeq" id="XP_026688572.1"/>
    </source>
</evidence>
<reference evidence="2" key="1">
    <citation type="submission" date="2025-08" db="UniProtKB">
        <authorList>
            <consortium name="RefSeq"/>
        </authorList>
    </citation>
    <scope>IDENTIFICATION</scope>
</reference>
<keyword evidence="1" id="KW-1185">Reference proteome</keyword>
<evidence type="ECO:0000313" key="1">
    <source>
        <dbReference type="Proteomes" id="UP000079169"/>
    </source>
</evidence>
<organism evidence="1 2">
    <name type="scientific">Diaphorina citri</name>
    <name type="common">Asian citrus psyllid</name>
    <dbReference type="NCBI Taxonomy" id="121845"/>
    <lineage>
        <taxon>Eukaryota</taxon>
        <taxon>Metazoa</taxon>
        <taxon>Ecdysozoa</taxon>
        <taxon>Arthropoda</taxon>
        <taxon>Hexapoda</taxon>
        <taxon>Insecta</taxon>
        <taxon>Pterygota</taxon>
        <taxon>Neoptera</taxon>
        <taxon>Paraneoptera</taxon>
        <taxon>Hemiptera</taxon>
        <taxon>Sternorrhyncha</taxon>
        <taxon>Psylloidea</taxon>
        <taxon>Psyllidae</taxon>
        <taxon>Diaphorininae</taxon>
        <taxon>Diaphorina</taxon>
    </lineage>
</organism>
<accession>A0A3Q0JJM9</accession>
<sequence>MLSSETCRPFDVRRTQIRPNLNSTVNDKCVLLKHYYVNKLLNAEKREEEDSFTVVKYSKLFEEDGLPFTLNSNILDNFNLILAGMDQILHSILTTPSAQFSSQDFQLVYLTLVMKDRFESLGHLTVRPDQCQNE</sequence>
<feature type="non-terminal residue" evidence="2">
    <location>
        <position position="134"/>
    </location>
</feature>
<protein>
    <submittedName>
        <fullName evidence="2">Uncharacterized protein LOC108254119</fullName>
    </submittedName>
</protein>